<protein>
    <submittedName>
        <fullName evidence="1">Branched-chain amino acid transporter</fullName>
    </submittedName>
</protein>
<dbReference type="EMBL" id="JXXR01000001">
    <property type="protein sequence ID" value="KJY77610.1"/>
    <property type="molecule type" value="Genomic_DNA"/>
</dbReference>
<accession>A0A837GD81</accession>
<dbReference type="AlphaFoldDB" id="A0A837GD81"/>
<dbReference type="InterPro" id="IPR008407">
    <property type="entry name" value="Brnchd-chn_aa_trnsp_AzlD"/>
</dbReference>
<dbReference type="Pfam" id="PF05437">
    <property type="entry name" value="AzlD"/>
    <property type="match status" value="1"/>
</dbReference>
<evidence type="ECO:0000313" key="1">
    <source>
        <dbReference type="EMBL" id="KJY77610.1"/>
    </source>
</evidence>
<name>A0A837GD81_9VIBR</name>
<proteinExistence type="predicted"/>
<organism evidence="1">
    <name type="scientific">Vibrio coralliilyticus</name>
    <dbReference type="NCBI Taxonomy" id="190893"/>
    <lineage>
        <taxon>Bacteria</taxon>
        <taxon>Pseudomonadati</taxon>
        <taxon>Pseudomonadota</taxon>
        <taxon>Gammaproteobacteria</taxon>
        <taxon>Vibrionales</taxon>
        <taxon>Vibrionaceae</taxon>
        <taxon>Vibrio</taxon>
    </lineage>
</organism>
<dbReference type="RefSeq" id="WP_045984656.1">
    <property type="nucleotide sequence ID" value="NZ_CP063051.1"/>
</dbReference>
<gene>
    <name evidence="1" type="ORF">TW71_00835</name>
</gene>
<sequence>MNIETTDLGTLAIIAVMTVVTIITRWGGIYVMSYIPISQRVQQFIAAMSGSVLVAIIAPLFITGDMGAKVALLVTAIGTLTFKRPLTSITLGIVLAALTRAF</sequence>
<comment type="caution">
    <text evidence="1">The sequence shown here is derived from an EMBL/GenBank/DDBJ whole genome shotgun (WGS) entry which is preliminary data.</text>
</comment>
<reference evidence="1" key="1">
    <citation type="journal article" date="2015" name="BMC Genomics">
        <title>Genome mining reveals unlocked bioactive potential of marine Gram-negative bacteria.</title>
        <authorList>
            <person name="Machado H."/>
            <person name="Sonnenschein E.C."/>
            <person name="Melchiorsen J."/>
            <person name="Gram L."/>
        </authorList>
    </citation>
    <scope>NUCLEOTIDE SEQUENCE</scope>
    <source>
        <strain evidence="1">S2052</strain>
    </source>
</reference>